<gene>
    <name evidence="1" type="ORF">MASS_1091</name>
</gene>
<protein>
    <recommendedName>
        <fullName evidence="3">Bacteriophage protein</fullName>
    </recommendedName>
</protein>
<dbReference type="KEGG" id="mabb:MASS_1091"/>
<dbReference type="AlphaFoldDB" id="A0AB33A7L7"/>
<proteinExistence type="predicted"/>
<dbReference type="RefSeq" id="WP_016342020.1">
    <property type="nucleotide sequence ID" value="NC_021282.1"/>
</dbReference>
<sequence>MIDNDHWWWNVPEFVQAQQQQGFRAWVEAIELGIELGEVTFTDIIPDLPADMFSDEAITIAERALLNRYPDTLALKDDPDKGWAYMKYLGQAYVEKLECRWVYQPKVAGKWDIEGPSIERPWPNNMLLPILPLVGGAVGCQSGEEWLWVFNNNRKSYLEWKSNGSPKSWDWP</sequence>
<accession>A0AB33A7L7</accession>
<evidence type="ECO:0000313" key="1">
    <source>
        <dbReference type="EMBL" id="AGM27693.1"/>
    </source>
</evidence>
<name>A0AB33A7L7_9MYCO</name>
<organism evidence="1 2">
    <name type="scientific">Mycobacteroides abscessus subsp. bolletii 50594</name>
    <dbReference type="NCBI Taxonomy" id="1303024"/>
    <lineage>
        <taxon>Bacteria</taxon>
        <taxon>Bacillati</taxon>
        <taxon>Actinomycetota</taxon>
        <taxon>Actinomycetes</taxon>
        <taxon>Mycobacteriales</taxon>
        <taxon>Mycobacteriaceae</taxon>
        <taxon>Mycobacteroides</taxon>
        <taxon>Mycobacteroides abscessus</taxon>
    </lineage>
</organism>
<dbReference type="EMBL" id="CP004374">
    <property type="protein sequence ID" value="AGM27693.1"/>
    <property type="molecule type" value="Genomic_DNA"/>
</dbReference>
<dbReference type="Proteomes" id="UP000013961">
    <property type="component" value="Chromosome"/>
</dbReference>
<evidence type="ECO:0000313" key="2">
    <source>
        <dbReference type="Proteomes" id="UP000013961"/>
    </source>
</evidence>
<reference evidence="1 2" key="1">
    <citation type="journal article" date="2013" name="Genome Announc.">
        <title>Complete Genome Sequence of Mycobacterium massiliense Clinical Strain Asan 50594, Belonging to the Type II Genotype.</title>
        <authorList>
            <person name="Kim B.J."/>
            <person name="Kim B.R."/>
            <person name="Hong S.H."/>
            <person name="Seok S.H."/>
            <person name="Kook Y.H."/>
            <person name="Kim B.J."/>
        </authorList>
    </citation>
    <scope>NUCLEOTIDE SEQUENCE [LARGE SCALE GENOMIC DNA]</scope>
    <source>
        <strain evidence="1 2">50594</strain>
    </source>
</reference>
<evidence type="ECO:0008006" key="3">
    <source>
        <dbReference type="Google" id="ProtNLM"/>
    </source>
</evidence>